<dbReference type="GO" id="GO:0004764">
    <property type="term" value="F:shikimate 3-dehydrogenase (NADP+) activity"/>
    <property type="evidence" value="ECO:0007669"/>
    <property type="project" value="UniProtKB-EC"/>
</dbReference>
<dbReference type="CDD" id="cd01065">
    <property type="entry name" value="NAD_bind_Shikimate_DH"/>
    <property type="match status" value="1"/>
</dbReference>
<dbReference type="InterPro" id="IPR006151">
    <property type="entry name" value="Shikm_DH/Glu-tRNA_Rdtase"/>
</dbReference>
<keyword evidence="2" id="KW-1185">Reference proteome</keyword>
<dbReference type="InterPro" id="IPR036291">
    <property type="entry name" value="NAD(P)-bd_dom_sf"/>
</dbReference>
<dbReference type="EMBL" id="JBEVCJ010000008">
    <property type="protein sequence ID" value="MET1255191.1"/>
    <property type="molecule type" value="Genomic_DNA"/>
</dbReference>
<accession>A0ABV2BTG3</accession>
<name>A0ABV2BTG3_9GAMM</name>
<dbReference type="HAMAP" id="MF_00222">
    <property type="entry name" value="Shikimate_DH_AroE"/>
    <property type="match status" value="1"/>
</dbReference>
<dbReference type="Gene3D" id="3.40.50.10860">
    <property type="entry name" value="Leucine Dehydrogenase, chain A, domain 1"/>
    <property type="match status" value="1"/>
</dbReference>
<dbReference type="PANTHER" id="PTHR21089">
    <property type="entry name" value="SHIKIMATE DEHYDROGENASE"/>
    <property type="match status" value="1"/>
</dbReference>
<reference evidence="1 2" key="1">
    <citation type="submission" date="2024-06" db="EMBL/GenBank/DDBJ databases">
        <authorList>
            <person name="Li F."/>
        </authorList>
    </citation>
    <scope>NUCLEOTIDE SEQUENCE [LARGE SCALE GENOMIC DNA]</scope>
    <source>
        <strain evidence="1 2">GXAS 311</strain>
    </source>
</reference>
<dbReference type="InterPro" id="IPR011342">
    <property type="entry name" value="Shikimate_DH"/>
</dbReference>
<dbReference type="InterPro" id="IPR022893">
    <property type="entry name" value="Shikimate_DH_fam"/>
</dbReference>
<proteinExistence type="inferred from homology"/>
<evidence type="ECO:0000313" key="2">
    <source>
        <dbReference type="Proteomes" id="UP001548189"/>
    </source>
</evidence>
<dbReference type="InterPro" id="IPR041121">
    <property type="entry name" value="SDH_C"/>
</dbReference>
<evidence type="ECO:0000313" key="1">
    <source>
        <dbReference type="EMBL" id="MET1255191.1"/>
    </source>
</evidence>
<dbReference type="InterPro" id="IPR046346">
    <property type="entry name" value="Aminoacid_DH-like_N_sf"/>
</dbReference>
<comment type="caution">
    <text evidence="1">The sequence shown here is derived from an EMBL/GenBank/DDBJ whole genome shotgun (WGS) entry which is preliminary data.</text>
</comment>
<dbReference type="InterPro" id="IPR013708">
    <property type="entry name" value="Shikimate_DH-bd_N"/>
</dbReference>
<dbReference type="EC" id="1.1.1.25" evidence="1"/>
<dbReference type="Gene3D" id="3.40.50.720">
    <property type="entry name" value="NAD(P)-binding Rossmann-like Domain"/>
    <property type="match status" value="1"/>
</dbReference>
<dbReference type="PANTHER" id="PTHR21089:SF1">
    <property type="entry name" value="BIFUNCTIONAL 3-DEHYDROQUINATE DEHYDRATASE_SHIKIMATE DEHYDROGENASE, CHLOROPLASTIC"/>
    <property type="match status" value="1"/>
</dbReference>
<organism evidence="1 2">
    <name type="scientific">Aliikangiella maris</name>
    <dbReference type="NCBI Taxonomy" id="3162458"/>
    <lineage>
        <taxon>Bacteria</taxon>
        <taxon>Pseudomonadati</taxon>
        <taxon>Pseudomonadota</taxon>
        <taxon>Gammaproteobacteria</taxon>
        <taxon>Oceanospirillales</taxon>
        <taxon>Pleioneaceae</taxon>
        <taxon>Aliikangiella</taxon>
    </lineage>
</organism>
<dbReference type="NCBIfam" id="TIGR00507">
    <property type="entry name" value="aroE"/>
    <property type="match status" value="1"/>
</dbReference>
<dbReference type="Pfam" id="PF01488">
    <property type="entry name" value="Shikimate_DH"/>
    <property type="match status" value="1"/>
</dbReference>
<dbReference type="SUPFAM" id="SSF53223">
    <property type="entry name" value="Aminoacid dehydrogenase-like, N-terminal domain"/>
    <property type="match status" value="1"/>
</dbReference>
<dbReference type="Pfam" id="PF18317">
    <property type="entry name" value="SDH_C"/>
    <property type="match status" value="1"/>
</dbReference>
<dbReference type="NCBIfam" id="NF001310">
    <property type="entry name" value="PRK00258.1-2"/>
    <property type="match status" value="1"/>
</dbReference>
<dbReference type="Proteomes" id="UP001548189">
    <property type="component" value="Unassembled WGS sequence"/>
</dbReference>
<protein>
    <submittedName>
        <fullName evidence="1">Shikimate dehydrogenase</fullName>
        <ecNumber evidence="1">1.1.1.25</ecNumber>
    </submittedName>
</protein>
<sequence>MSNKILLGVIGNPIKHSLSPQIHQQFAEQFGHVIDYQKYLVEAENLTSFIENFFTQGGVGLNVTLPHKQHVIPLVDQLTDEARLAQSVNTLYKNTAGQLVGHTTDGQGVLLDLEQHGFAVERKKLLVIGAGGASQSILVSLLKSGAEIRLLNRSQDKVTRLVERLQSVGNIQAFSEIEKFDGVISTISEFNASLLAPVAACIDANTFCYDLNYAARAQAFYAFAKQSGCLRFADGLGMLLGQAAHAYQIWLGKLPDINRVKIAS</sequence>
<keyword evidence="1" id="KW-0560">Oxidoreductase</keyword>
<dbReference type="Pfam" id="PF08501">
    <property type="entry name" value="Shikimate_dh_N"/>
    <property type="match status" value="1"/>
</dbReference>
<dbReference type="SUPFAM" id="SSF51735">
    <property type="entry name" value="NAD(P)-binding Rossmann-fold domains"/>
    <property type="match status" value="1"/>
</dbReference>
<gene>
    <name evidence="1" type="primary">aroE</name>
    <name evidence="1" type="ORF">ABVT43_08645</name>
</gene>